<dbReference type="GO" id="GO:0005525">
    <property type="term" value="F:GTP binding"/>
    <property type="evidence" value="ECO:0007669"/>
    <property type="project" value="UniProtKB-KW"/>
</dbReference>
<comment type="catalytic activity">
    <reaction evidence="10">
        <text>GTP + H2O = GDP + phosphate + H(+)</text>
        <dbReference type="Rhea" id="RHEA:19669"/>
        <dbReference type="ChEBI" id="CHEBI:15377"/>
        <dbReference type="ChEBI" id="CHEBI:15378"/>
        <dbReference type="ChEBI" id="CHEBI:37565"/>
        <dbReference type="ChEBI" id="CHEBI:43474"/>
        <dbReference type="ChEBI" id="CHEBI:58189"/>
        <dbReference type="EC" id="3.6.5.4"/>
    </reaction>
</comment>
<dbReference type="PANTHER" id="PTHR43134:SF1">
    <property type="entry name" value="SIGNAL RECOGNITION PARTICLE RECEPTOR SUBUNIT ALPHA"/>
    <property type="match status" value="1"/>
</dbReference>
<proteinExistence type="inferred from homology"/>
<dbReference type="SMART" id="SM00962">
    <property type="entry name" value="SRP54"/>
    <property type="match status" value="1"/>
</dbReference>
<dbReference type="Gene3D" id="3.40.50.300">
    <property type="entry name" value="P-loop containing nucleotide triphosphate hydrolases"/>
    <property type="match status" value="1"/>
</dbReference>
<dbReference type="SUPFAM" id="SSF47364">
    <property type="entry name" value="Domain of the SRP/SRP receptor G-proteins"/>
    <property type="match status" value="1"/>
</dbReference>
<evidence type="ECO:0000259" key="11">
    <source>
        <dbReference type="SMART" id="SM00382"/>
    </source>
</evidence>
<protein>
    <submittedName>
        <fullName evidence="14">Signal recognition particle receptor FtsY,partial</fullName>
    </submittedName>
</protein>
<dbReference type="FunFam" id="3.40.50.300:FF:000053">
    <property type="entry name" value="Signal recognition particle receptor FtsY"/>
    <property type="match status" value="1"/>
</dbReference>
<dbReference type="GO" id="GO:0006614">
    <property type="term" value="P:SRP-dependent cotranslational protein targeting to membrane"/>
    <property type="evidence" value="ECO:0007669"/>
    <property type="project" value="InterPro"/>
</dbReference>
<dbReference type="EMBL" id="LN890285">
    <property type="protein sequence ID" value="CUR53005.1"/>
    <property type="molecule type" value="Genomic_DNA"/>
</dbReference>
<dbReference type="PATRIC" id="fig|98804.3.peg.13"/>
<comment type="subcellular location">
    <subcellularLocation>
        <location evidence="1">Cell membrane</location>
        <topology evidence="1">Peripheral membrane protein</topology>
        <orientation evidence="1">Cytoplasmic side</orientation>
    </subcellularLocation>
</comment>
<dbReference type="InterPro" id="IPR036225">
    <property type="entry name" value="SRP/SRP_N"/>
</dbReference>
<dbReference type="GO" id="GO:0005886">
    <property type="term" value="C:plasma membrane"/>
    <property type="evidence" value="ECO:0007669"/>
    <property type="project" value="UniProtKB-SubCell"/>
</dbReference>
<gene>
    <name evidence="14" type="primary">ftsY</name>
    <name evidence="14" type="ORF">BTSPAZIEG_0014</name>
</gene>
<dbReference type="InterPro" id="IPR013822">
    <property type="entry name" value="Signal_recog_particl_SRP54_hlx"/>
</dbReference>
<dbReference type="GO" id="GO:0005737">
    <property type="term" value="C:cytoplasm"/>
    <property type="evidence" value="ECO:0007669"/>
    <property type="project" value="UniProtKB-ARBA"/>
</dbReference>
<organism evidence="14 15">
    <name type="scientific">Buchnera aphidicola subsp. Tuberolachnus salignus</name>
    <dbReference type="NCBI Taxonomy" id="98804"/>
    <lineage>
        <taxon>Bacteria</taxon>
        <taxon>Pseudomonadati</taxon>
        <taxon>Pseudomonadota</taxon>
        <taxon>Gammaproteobacteria</taxon>
        <taxon>Enterobacterales</taxon>
        <taxon>Erwiniaceae</taxon>
        <taxon>Buchnera</taxon>
    </lineage>
</organism>
<dbReference type="Pfam" id="PF00448">
    <property type="entry name" value="SRP54"/>
    <property type="match status" value="1"/>
</dbReference>
<evidence type="ECO:0000259" key="13">
    <source>
        <dbReference type="SMART" id="SM00963"/>
    </source>
</evidence>
<dbReference type="PANTHER" id="PTHR43134">
    <property type="entry name" value="SIGNAL RECOGNITION PARTICLE RECEPTOR SUBUNIT ALPHA"/>
    <property type="match status" value="1"/>
</dbReference>
<comment type="similarity">
    <text evidence="2">Belongs to the GTP-binding SRP family.</text>
</comment>
<feature type="domain" description="Signal recognition particle SRP54 helical bundle" evidence="13">
    <location>
        <begin position="36"/>
        <end position="117"/>
    </location>
</feature>
<keyword evidence="4" id="KW-0963">Cytoplasm</keyword>
<dbReference type="SUPFAM" id="SSF52540">
    <property type="entry name" value="P-loop containing nucleoside triphosphate hydrolases"/>
    <property type="match status" value="1"/>
</dbReference>
<evidence type="ECO:0000256" key="5">
    <source>
        <dbReference type="ARBA" id="ARBA00022741"/>
    </source>
</evidence>
<dbReference type="NCBIfam" id="TIGR00064">
    <property type="entry name" value="ftsY"/>
    <property type="match status" value="1"/>
</dbReference>
<keyword evidence="15" id="KW-1185">Reference proteome</keyword>
<keyword evidence="6" id="KW-0378">Hydrolase</keyword>
<evidence type="ECO:0000256" key="1">
    <source>
        <dbReference type="ARBA" id="ARBA00004413"/>
    </source>
</evidence>
<keyword evidence="9 14" id="KW-0675">Receptor</keyword>
<feature type="domain" description="AAA+ ATPase" evidence="11">
    <location>
        <begin position="133"/>
        <end position="313"/>
    </location>
</feature>
<evidence type="ECO:0000256" key="6">
    <source>
        <dbReference type="ARBA" id="ARBA00022801"/>
    </source>
</evidence>
<sequence>MYYYIKNIMTKNINNDEKFNNENLKKTITKKKSFFSFTNFFKKTKNLILHKIKNIFFKKKIDSSIYHNLKEILLLADVGIITTNYLIQNFKITIQKKNITDVAEAYNIFKKKLYTFLKFETQNFIQNVNDFKKIHVFLFVGVNGVGKTSTLVKLAYFYQKKGKKVLLVAGDTFRAAAIEQLKDWGKFYNFPVFSKNLGTDPSSVIFDSLKFALIKKFDMVFIDTAGRLHNKINLMHELKKIDRVVKKYKKYIIQETILVLDACIGQNSIQQTRFFNKTLTLSNIIMTKLDGTAKGGILIAIIYELKIPIYYICVGEKIHNLVEFNSKKFIDSLF</sequence>
<reference evidence="15" key="1">
    <citation type="submission" date="2015-10" db="EMBL/GenBank/DDBJ databases">
        <authorList>
            <person name="Manzano-Marin A."/>
            <person name="Manzano-Marin A."/>
        </authorList>
    </citation>
    <scope>NUCLEOTIDE SEQUENCE [LARGE SCALE GENOMIC DNA]</scope>
    <source>
        <strain evidence="15">BTs</strain>
    </source>
</reference>
<dbReference type="Proteomes" id="UP000243633">
    <property type="component" value="Chromosome 1"/>
</dbReference>
<dbReference type="InterPro" id="IPR003593">
    <property type="entry name" value="AAA+_ATPase"/>
</dbReference>
<dbReference type="InterPro" id="IPR000897">
    <property type="entry name" value="SRP54_GTPase_dom"/>
</dbReference>
<dbReference type="Pfam" id="PF02881">
    <property type="entry name" value="SRP54_N"/>
    <property type="match status" value="1"/>
</dbReference>
<accession>A0A160SX19</accession>
<evidence type="ECO:0000256" key="8">
    <source>
        <dbReference type="ARBA" id="ARBA00023136"/>
    </source>
</evidence>
<evidence type="ECO:0000256" key="10">
    <source>
        <dbReference type="ARBA" id="ARBA00048027"/>
    </source>
</evidence>
<dbReference type="STRING" id="98804.BTSPAZIEG_0014"/>
<keyword evidence="5" id="KW-0547">Nucleotide-binding</keyword>
<dbReference type="SMART" id="SM00382">
    <property type="entry name" value="AAA"/>
    <property type="match status" value="1"/>
</dbReference>
<evidence type="ECO:0000256" key="9">
    <source>
        <dbReference type="ARBA" id="ARBA00023170"/>
    </source>
</evidence>
<evidence type="ECO:0000256" key="4">
    <source>
        <dbReference type="ARBA" id="ARBA00022490"/>
    </source>
</evidence>
<dbReference type="InterPro" id="IPR004390">
    <property type="entry name" value="SR_rcpt_FtsY"/>
</dbReference>
<name>A0A160SX19_BUCTT</name>
<feature type="domain" description="SRP54-type proteins GTP-binding" evidence="12">
    <location>
        <begin position="134"/>
        <end position="334"/>
    </location>
</feature>
<keyword evidence="3" id="KW-1003">Cell membrane</keyword>
<dbReference type="GO" id="GO:0003924">
    <property type="term" value="F:GTPase activity"/>
    <property type="evidence" value="ECO:0007669"/>
    <property type="project" value="TreeGrafter"/>
</dbReference>
<dbReference type="SMART" id="SM00963">
    <property type="entry name" value="SRP54_N"/>
    <property type="match status" value="1"/>
</dbReference>
<dbReference type="GO" id="GO:0005047">
    <property type="term" value="F:signal recognition particle binding"/>
    <property type="evidence" value="ECO:0007669"/>
    <property type="project" value="TreeGrafter"/>
</dbReference>
<evidence type="ECO:0000256" key="7">
    <source>
        <dbReference type="ARBA" id="ARBA00023134"/>
    </source>
</evidence>
<dbReference type="Gene3D" id="1.20.120.140">
    <property type="entry name" value="Signal recognition particle SRP54, nucleotide-binding domain"/>
    <property type="match status" value="1"/>
</dbReference>
<keyword evidence="7" id="KW-0342">GTP-binding</keyword>
<evidence type="ECO:0000256" key="2">
    <source>
        <dbReference type="ARBA" id="ARBA00008531"/>
    </source>
</evidence>
<evidence type="ECO:0000259" key="12">
    <source>
        <dbReference type="SMART" id="SM00962"/>
    </source>
</evidence>
<dbReference type="AlphaFoldDB" id="A0A160SX19"/>
<evidence type="ECO:0000313" key="14">
    <source>
        <dbReference type="EMBL" id="CUR53005.1"/>
    </source>
</evidence>
<dbReference type="InterPro" id="IPR042101">
    <property type="entry name" value="SRP54_N_sf"/>
</dbReference>
<evidence type="ECO:0000313" key="15">
    <source>
        <dbReference type="Proteomes" id="UP000243633"/>
    </source>
</evidence>
<dbReference type="InterPro" id="IPR027417">
    <property type="entry name" value="P-loop_NTPase"/>
</dbReference>
<keyword evidence="8" id="KW-0472">Membrane</keyword>
<evidence type="ECO:0000256" key="3">
    <source>
        <dbReference type="ARBA" id="ARBA00022475"/>
    </source>
</evidence>